<evidence type="ECO:0000256" key="1">
    <source>
        <dbReference type="PROSITE-ProRule" id="PRU00023"/>
    </source>
</evidence>
<dbReference type="SUPFAM" id="SSF48403">
    <property type="entry name" value="Ankyrin repeat"/>
    <property type="match status" value="1"/>
</dbReference>
<proteinExistence type="predicted"/>
<evidence type="ECO:0000313" key="3">
    <source>
        <dbReference type="Proteomes" id="UP001500843"/>
    </source>
</evidence>
<feature type="repeat" description="ANK" evidence="1">
    <location>
        <begin position="63"/>
        <end position="89"/>
    </location>
</feature>
<dbReference type="PROSITE" id="PS50297">
    <property type="entry name" value="ANK_REP_REGION"/>
    <property type="match status" value="1"/>
</dbReference>
<evidence type="ECO:0000313" key="2">
    <source>
        <dbReference type="EMBL" id="GAA4688848.1"/>
    </source>
</evidence>
<keyword evidence="1" id="KW-0040">ANK repeat</keyword>
<dbReference type="RefSeq" id="WP_253871535.1">
    <property type="nucleotide sequence ID" value="NZ_BAABHM010000003.1"/>
</dbReference>
<reference evidence="3" key="1">
    <citation type="journal article" date="2019" name="Int. J. Syst. Evol. Microbiol.">
        <title>The Global Catalogue of Microorganisms (GCM) 10K type strain sequencing project: providing services to taxonomists for standard genome sequencing and annotation.</title>
        <authorList>
            <consortium name="The Broad Institute Genomics Platform"/>
            <consortium name="The Broad Institute Genome Sequencing Center for Infectious Disease"/>
            <person name="Wu L."/>
            <person name="Ma J."/>
        </authorList>
    </citation>
    <scope>NUCLEOTIDE SEQUENCE [LARGE SCALE GENOMIC DNA]</scope>
    <source>
        <strain evidence="3">JCM 17975</strain>
    </source>
</reference>
<comment type="caution">
    <text evidence="2">The sequence shown here is derived from an EMBL/GenBank/DDBJ whole genome shotgun (WGS) entry which is preliminary data.</text>
</comment>
<name>A0ABP8WG83_9MICO</name>
<dbReference type="Gene3D" id="1.25.40.20">
    <property type="entry name" value="Ankyrin repeat-containing domain"/>
    <property type="match status" value="1"/>
</dbReference>
<dbReference type="PROSITE" id="PS50088">
    <property type="entry name" value="ANK_REPEAT"/>
    <property type="match status" value="1"/>
</dbReference>
<keyword evidence="3" id="KW-1185">Reference proteome</keyword>
<accession>A0ABP8WG83</accession>
<organism evidence="2 3">
    <name type="scientific">Promicromonospora umidemergens</name>
    <dbReference type="NCBI Taxonomy" id="629679"/>
    <lineage>
        <taxon>Bacteria</taxon>
        <taxon>Bacillati</taxon>
        <taxon>Actinomycetota</taxon>
        <taxon>Actinomycetes</taxon>
        <taxon>Micrococcales</taxon>
        <taxon>Promicromonosporaceae</taxon>
        <taxon>Promicromonospora</taxon>
    </lineage>
</organism>
<dbReference type="Proteomes" id="UP001500843">
    <property type="component" value="Unassembled WGS sequence"/>
</dbReference>
<dbReference type="InterPro" id="IPR036770">
    <property type="entry name" value="Ankyrin_rpt-contain_sf"/>
</dbReference>
<dbReference type="InterPro" id="IPR002110">
    <property type="entry name" value="Ankyrin_rpt"/>
</dbReference>
<dbReference type="EMBL" id="BAABHM010000003">
    <property type="protein sequence ID" value="GAA4688848.1"/>
    <property type="molecule type" value="Genomic_DNA"/>
</dbReference>
<gene>
    <name evidence="2" type="ORF">GCM10023198_04130</name>
</gene>
<sequence>MDPLHWHSSRDRDAYAETFLATIDTIADAARAGRWPDVFAALDAARSDGTTFHPNVWRISGSSGFTPLHQAAWHGAPVEVVRELVRRGAWRTLRAANGQDAASIARQRGHEEIVPDLQPPPPPQDLQFSVLDGHLLGLIEARVRPALGIKLRYPQAAVVHEAGTIWYPVPGMYGGFVFKAIPDGVEAESWVRVVGGSGQRHVISRNGCHLVEEGFV</sequence>
<protein>
    <submittedName>
        <fullName evidence="2">Ankyrin repeat domain-containing protein</fullName>
    </submittedName>
</protein>
<dbReference type="Pfam" id="PF00023">
    <property type="entry name" value="Ank"/>
    <property type="match status" value="1"/>
</dbReference>